<dbReference type="SUPFAM" id="SSF47113">
    <property type="entry name" value="Histone-fold"/>
    <property type="match status" value="1"/>
</dbReference>
<dbReference type="GO" id="GO:0031490">
    <property type="term" value="F:chromatin DNA binding"/>
    <property type="evidence" value="ECO:0007669"/>
    <property type="project" value="TreeGrafter"/>
</dbReference>
<evidence type="ECO:0000259" key="7">
    <source>
        <dbReference type="Pfam" id="PF00808"/>
    </source>
</evidence>
<feature type="compositionally biased region" description="Acidic residues" evidence="6">
    <location>
        <begin position="264"/>
        <end position="274"/>
    </location>
</feature>
<protein>
    <recommendedName>
        <fullName evidence="4">DNA polymerase epsilon subunit D</fullName>
    </recommendedName>
    <alternativeName>
        <fullName evidence="5">DNA polymerase II subunit D</fullName>
    </alternativeName>
</protein>
<dbReference type="PANTHER" id="PTHR46172:SF1">
    <property type="entry name" value="DNA POLYMERASE EPSILON SUBUNIT 3"/>
    <property type="match status" value="1"/>
</dbReference>
<feature type="domain" description="Transcription factor CBF/NF-Y/archaeal histone" evidence="7">
    <location>
        <begin position="62"/>
        <end position="121"/>
    </location>
</feature>
<dbReference type="GO" id="GO:0046982">
    <property type="term" value="F:protein heterodimerization activity"/>
    <property type="evidence" value="ECO:0007669"/>
    <property type="project" value="InterPro"/>
</dbReference>
<evidence type="ECO:0000256" key="3">
    <source>
        <dbReference type="ARBA" id="ARBA00023242"/>
    </source>
</evidence>
<feature type="region of interest" description="Disordered" evidence="6">
    <location>
        <begin position="147"/>
        <end position="286"/>
    </location>
</feature>
<dbReference type="GO" id="GO:0008623">
    <property type="term" value="C:CHRAC"/>
    <property type="evidence" value="ECO:0007669"/>
    <property type="project" value="TreeGrafter"/>
</dbReference>
<dbReference type="PANTHER" id="PTHR46172">
    <property type="entry name" value="DNA POLYMERASE EPSILON SUBUNIT 3"/>
    <property type="match status" value="1"/>
</dbReference>
<dbReference type="GO" id="GO:0008622">
    <property type="term" value="C:epsilon DNA polymerase complex"/>
    <property type="evidence" value="ECO:0007669"/>
    <property type="project" value="TreeGrafter"/>
</dbReference>
<feature type="region of interest" description="Disordered" evidence="6">
    <location>
        <begin position="1"/>
        <end position="55"/>
    </location>
</feature>
<comment type="caution">
    <text evidence="8">The sequence shown here is derived from an EMBL/GenBank/DDBJ whole genome shotgun (WGS) entry which is preliminary data.</text>
</comment>
<dbReference type="GO" id="GO:0006974">
    <property type="term" value="P:DNA damage response"/>
    <property type="evidence" value="ECO:0007669"/>
    <property type="project" value="TreeGrafter"/>
</dbReference>
<dbReference type="GO" id="GO:0006272">
    <property type="term" value="P:leading strand elongation"/>
    <property type="evidence" value="ECO:0007669"/>
    <property type="project" value="TreeGrafter"/>
</dbReference>
<organism evidence="8 9">
    <name type="scientific">Aspergillus cristatus</name>
    <name type="common">Chinese Fuzhuan brick tea-fermentation fungus</name>
    <name type="synonym">Eurotium cristatum</name>
    <dbReference type="NCBI Taxonomy" id="573508"/>
    <lineage>
        <taxon>Eukaryota</taxon>
        <taxon>Fungi</taxon>
        <taxon>Dikarya</taxon>
        <taxon>Ascomycota</taxon>
        <taxon>Pezizomycotina</taxon>
        <taxon>Eurotiomycetes</taxon>
        <taxon>Eurotiomycetidae</taxon>
        <taxon>Eurotiales</taxon>
        <taxon>Aspergillaceae</taxon>
        <taxon>Aspergillus</taxon>
        <taxon>Aspergillus subgen. Aspergillus</taxon>
    </lineage>
</organism>
<feature type="compositionally biased region" description="Low complexity" evidence="6">
    <location>
        <begin position="18"/>
        <end position="41"/>
    </location>
</feature>
<feature type="compositionally biased region" description="Polar residues" evidence="6">
    <location>
        <begin position="1"/>
        <end position="14"/>
    </location>
</feature>
<dbReference type="VEuPathDB" id="FungiDB:SI65_02716"/>
<dbReference type="CDD" id="cd22928">
    <property type="entry name" value="HFD_POLE3_DPB4"/>
    <property type="match status" value="1"/>
</dbReference>
<evidence type="ECO:0000313" key="8">
    <source>
        <dbReference type="EMBL" id="ODM21872.1"/>
    </source>
</evidence>
<comment type="subcellular location">
    <subcellularLocation>
        <location evidence="1">Nucleus</location>
    </subcellularLocation>
</comment>
<dbReference type="Pfam" id="PF00808">
    <property type="entry name" value="CBFD_NFYB_HMF"/>
    <property type="match status" value="1"/>
</dbReference>
<dbReference type="OrthoDB" id="1707486at2759"/>
<dbReference type="STRING" id="573508.A0A1E3BLM3"/>
<evidence type="ECO:0000256" key="1">
    <source>
        <dbReference type="ARBA" id="ARBA00004123"/>
    </source>
</evidence>
<feature type="compositionally biased region" description="Basic and acidic residues" evidence="6">
    <location>
        <begin position="252"/>
        <end position="261"/>
    </location>
</feature>
<evidence type="ECO:0000256" key="5">
    <source>
        <dbReference type="ARBA" id="ARBA00042096"/>
    </source>
</evidence>
<dbReference type="GO" id="GO:0031507">
    <property type="term" value="P:heterochromatin formation"/>
    <property type="evidence" value="ECO:0007669"/>
    <property type="project" value="TreeGrafter"/>
</dbReference>
<dbReference type="Proteomes" id="UP000094569">
    <property type="component" value="Unassembled WGS sequence"/>
</dbReference>
<keyword evidence="2" id="KW-0235">DNA replication</keyword>
<dbReference type="InterPro" id="IPR009072">
    <property type="entry name" value="Histone-fold"/>
</dbReference>
<dbReference type="InterPro" id="IPR051377">
    <property type="entry name" value="DNA_Pol-Epsilon_Subunit"/>
</dbReference>
<sequence length="286" mass="30993">MARKSTSTPASQEDNIMPSSQPSSSPQTTPSQSQPQSQHQQVTEQQLKSRAENGVNVEDYLLPRSLTARLAKSVLPPNTTIQKDALLAMQKAATVFVSYLSSHANEATLKRTVAPTDVFSAIEELEFGRFRERLEKELDVYTEVKAGKRKKAAATPGDGAAGGEQKGGEKADEEETAVRGAKRVKRAGEEGQAKGDDVEGEGEGDDDEAEAAEEEEDIDEDEAEEDEDEEEEEGEGEEAQEDDINLVEDLDRDSRAKRTMDPDAAADSDSDDEGPGSQLRGDMGMD</sequence>
<evidence type="ECO:0000313" key="9">
    <source>
        <dbReference type="Proteomes" id="UP000094569"/>
    </source>
</evidence>
<accession>A0A1E3BLM3</accession>
<evidence type="ECO:0000256" key="2">
    <source>
        <dbReference type="ARBA" id="ARBA00022705"/>
    </source>
</evidence>
<feature type="compositionally biased region" description="Basic and acidic residues" evidence="6">
    <location>
        <begin position="186"/>
        <end position="197"/>
    </location>
</feature>
<evidence type="ECO:0000256" key="6">
    <source>
        <dbReference type="SAM" id="MobiDB-lite"/>
    </source>
</evidence>
<proteinExistence type="predicted"/>
<name>A0A1E3BLM3_ASPCR</name>
<reference evidence="8 9" key="1">
    <citation type="journal article" date="2016" name="BMC Genomics">
        <title>Comparative genomic and transcriptomic analyses of the Fuzhuan brick tea-fermentation fungus Aspergillus cristatus.</title>
        <authorList>
            <person name="Ge Y."/>
            <person name="Wang Y."/>
            <person name="Liu Y."/>
            <person name="Tan Y."/>
            <person name="Ren X."/>
            <person name="Zhang X."/>
            <person name="Hyde K.D."/>
            <person name="Liu Y."/>
            <person name="Liu Z."/>
        </authorList>
    </citation>
    <scope>NUCLEOTIDE SEQUENCE [LARGE SCALE GENOMIC DNA]</scope>
    <source>
        <strain evidence="8 9">GZAAS20.1005</strain>
    </source>
</reference>
<gene>
    <name evidence="8" type="ORF">SI65_02716</name>
</gene>
<feature type="compositionally biased region" description="Acidic residues" evidence="6">
    <location>
        <begin position="198"/>
        <end position="251"/>
    </location>
</feature>
<keyword evidence="9" id="KW-1185">Reference proteome</keyword>
<evidence type="ECO:0000256" key="4">
    <source>
        <dbReference type="ARBA" id="ARBA00039775"/>
    </source>
</evidence>
<keyword evidence="3" id="KW-0539">Nucleus</keyword>
<dbReference type="AlphaFoldDB" id="A0A1E3BLM3"/>
<dbReference type="EMBL" id="JXNT01000002">
    <property type="protein sequence ID" value="ODM21872.1"/>
    <property type="molecule type" value="Genomic_DNA"/>
</dbReference>
<dbReference type="Gene3D" id="1.10.20.10">
    <property type="entry name" value="Histone, subunit A"/>
    <property type="match status" value="1"/>
</dbReference>
<dbReference type="InterPro" id="IPR003958">
    <property type="entry name" value="CBFA_NFYB_domain"/>
</dbReference>